<protein>
    <submittedName>
        <fullName evidence="3">Acid phosphatase</fullName>
    </submittedName>
</protein>
<dbReference type="InterPro" id="IPR000560">
    <property type="entry name" value="His_Pase_clade-2"/>
</dbReference>
<dbReference type="InterPro" id="IPR050645">
    <property type="entry name" value="Histidine_acid_phosphatase"/>
</dbReference>
<evidence type="ECO:0000313" key="2">
    <source>
        <dbReference type="Proteomes" id="UP000887540"/>
    </source>
</evidence>
<dbReference type="CDD" id="cd07061">
    <property type="entry name" value="HP_HAP_like"/>
    <property type="match status" value="1"/>
</dbReference>
<evidence type="ECO:0000313" key="3">
    <source>
        <dbReference type="WBParaSite" id="ACRNAN_scaffold9849.g32963.t1"/>
    </source>
</evidence>
<dbReference type="Proteomes" id="UP000887540">
    <property type="component" value="Unplaced"/>
</dbReference>
<reference evidence="3" key="1">
    <citation type="submission" date="2022-11" db="UniProtKB">
        <authorList>
            <consortium name="WormBaseParasite"/>
        </authorList>
    </citation>
    <scope>IDENTIFICATION</scope>
</reference>
<sequence length="320" mass="36360">MQEHYIQGVKLRQRYMIDYPFLNRTYKASDLYVLSDDMNRCLVSAAANLAGFYAQSVNTYPNLPGWPSNWSPVPIHTVDLSTDHLFNYGTCPRSIVLEGERILKQGFLQYFIQEMPLLMNISQNAGFNFLQINDYIHFIDCMITERFNNYTLPSWITDSIYNQGVKLASTVLDYIYGSALLGEDEDTEQLMLRGGPLLKEIITNMQNANHGQRSHLYYAYSGHDTTLAALLRVLGAKENVLGDTQPAFASTIVFELWKMSDGSNQVQIAYSDDADTPFRDITQFISGCPLNNICPFETFLNRSQPYLPTDISQQCLNLNG</sequence>
<comment type="similarity">
    <text evidence="1">Belongs to the histidine acid phosphatase family.</text>
</comment>
<accession>A0A914EPW2</accession>
<dbReference type="WBParaSite" id="ACRNAN_scaffold9849.g32963.t1">
    <property type="protein sequence ID" value="ACRNAN_scaffold9849.g32963.t1"/>
    <property type="gene ID" value="ACRNAN_scaffold9849.g32963"/>
</dbReference>
<organism evidence="2 3">
    <name type="scientific">Acrobeloides nanus</name>
    <dbReference type="NCBI Taxonomy" id="290746"/>
    <lineage>
        <taxon>Eukaryota</taxon>
        <taxon>Metazoa</taxon>
        <taxon>Ecdysozoa</taxon>
        <taxon>Nematoda</taxon>
        <taxon>Chromadorea</taxon>
        <taxon>Rhabditida</taxon>
        <taxon>Tylenchina</taxon>
        <taxon>Cephalobomorpha</taxon>
        <taxon>Cephaloboidea</taxon>
        <taxon>Cephalobidae</taxon>
        <taxon>Acrobeloides</taxon>
    </lineage>
</organism>
<dbReference type="GO" id="GO:0016791">
    <property type="term" value="F:phosphatase activity"/>
    <property type="evidence" value="ECO:0007669"/>
    <property type="project" value="TreeGrafter"/>
</dbReference>
<dbReference type="InterPro" id="IPR029033">
    <property type="entry name" value="His_PPase_superfam"/>
</dbReference>
<proteinExistence type="inferred from homology"/>
<evidence type="ECO:0000256" key="1">
    <source>
        <dbReference type="ARBA" id="ARBA00005375"/>
    </source>
</evidence>
<name>A0A914EPW2_9BILA</name>
<dbReference type="SUPFAM" id="SSF53254">
    <property type="entry name" value="Phosphoglycerate mutase-like"/>
    <property type="match status" value="1"/>
</dbReference>
<dbReference type="PANTHER" id="PTHR11567:SF210">
    <property type="entry name" value="ACID PHOSPHATASE 5-RELATED"/>
    <property type="match status" value="1"/>
</dbReference>
<dbReference type="Pfam" id="PF00328">
    <property type="entry name" value="His_Phos_2"/>
    <property type="match status" value="1"/>
</dbReference>
<dbReference type="AlphaFoldDB" id="A0A914EPW2"/>
<keyword evidence="2" id="KW-1185">Reference proteome</keyword>
<dbReference type="Gene3D" id="3.40.50.1240">
    <property type="entry name" value="Phosphoglycerate mutase-like"/>
    <property type="match status" value="1"/>
</dbReference>
<dbReference type="PANTHER" id="PTHR11567">
    <property type="entry name" value="ACID PHOSPHATASE-RELATED"/>
    <property type="match status" value="1"/>
</dbReference>